<comment type="caution">
    <text evidence="2">The sequence shown here is derived from an EMBL/GenBank/DDBJ whole genome shotgun (WGS) entry which is preliminary data.</text>
</comment>
<dbReference type="PANTHER" id="PTHR38595:SF1">
    <property type="entry name" value="TYPE VI SECRETION SYSTEM COMPONENT TSSE1"/>
    <property type="match status" value="1"/>
</dbReference>
<dbReference type="InterPro" id="IPR053176">
    <property type="entry name" value="T6SS_TssE1-like"/>
</dbReference>
<dbReference type="PANTHER" id="PTHR38595">
    <property type="entry name" value="CYTOPLASMIC PROTEIN-RELATED"/>
    <property type="match status" value="1"/>
</dbReference>
<keyword evidence="3" id="KW-1185">Reference proteome</keyword>
<gene>
    <name evidence="2" type="ORF">DES43_11245</name>
</gene>
<dbReference type="Gene3D" id="3.10.450.40">
    <property type="match status" value="1"/>
</dbReference>
<dbReference type="OrthoDB" id="119583at2"/>
<evidence type="ECO:0000259" key="1">
    <source>
        <dbReference type="Pfam" id="PF04965"/>
    </source>
</evidence>
<accession>A0A4R6YF50</accession>
<dbReference type="InterPro" id="IPR017737">
    <property type="entry name" value="TssE1-like"/>
</dbReference>
<dbReference type="Pfam" id="PF04965">
    <property type="entry name" value="GPW_gp25"/>
    <property type="match status" value="1"/>
</dbReference>
<dbReference type="AlphaFoldDB" id="A0A4R6YF50"/>
<reference evidence="2 3" key="1">
    <citation type="submission" date="2019-03" db="EMBL/GenBank/DDBJ databases">
        <title>Genomic Encyclopedia of Type Strains, Phase IV (KMG-IV): sequencing the most valuable type-strain genomes for metagenomic binning, comparative biology and taxonomic classification.</title>
        <authorList>
            <person name="Goeker M."/>
        </authorList>
    </citation>
    <scope>NUCLEOTIDE SEQUENCE [LARGE SCALE GENOMIC DNA]</scope>
    <source>
        <strain evidence="2 3">DSM 11603</strain>
    </source>
</reference>
<feature type="domain" description="IraD/Gp25-like" evidence="1">
    <location>
        <begin position="36"/>
        <end position="134"/>
    </location>
</feature>
<sequence length="157" mass="17689">MARSPSVPPPRLPLFDRLLQGDSIETDRNADNAMRELRESVRRDLEMLLNTRPVGDLPAGFDELSTSVLSYGLPELQNQNLATPAQQEGFRKKLETVIRRFEPRFRELSVELVSGDSTLDRTLRFRMRAVLQADTTSEAVVYDTVVDPATGGMRILT</sequence>
<organism evidence="2 3">
    <name type="scientific">Aquamicrobium defluvii</name>
    <dbReference type="NCBI Taxonomy" id="69279"/>
    <lineage>
        <taxon>Bacteria</taxon>
        <taxon>Pseudomonadati</taxon>
        <taxon>Pseudomonadota</taxon>
        <taxon>Alphaproteobacteria</taxon>
        <taxon>Hyphomicrobiales</taxon>
        <taxon>Phyllobacteriaceae</taxon>
        <taxon>Aquamicrobium</taxon>
    </lineage>
</organism>
<dbReference type="EMBL" id="SNZF01000012">
    <property type="protein sequence ID" value="TDR34833.1"/>
    <property type="molecule type" value="Genomic_DNA"/>
</dbReference>
<dbReference type="NCBIfam" id="TIGR03357">
    <property type="entry name" value="VI_zyme"/>
    <property type="match status" value="1"/>
</dbReference>
<evidence type="ECO:0000313" key="2">
    <source>
        <dbReference type="EMBL" id="TDR34833.1"/>
    </source>
</evidence>
<evidence type="ECO:0000313" key="3">
    <source>
        <dbReference type="Proteomes" id="UP000294958"/>
    </source>
</evidence>
<dbReference type="Proteomes" id="UP000294958">
    <property type="component" value="Unassembled WGS sequence"/>
</dbReference>
<dbReference type="SUPFAM" id="SSF160719">
    <property type="entry name" value="gpW/gp25-like"/>
    <property type="match status" value="1"/>
</dbReference>
<protein>
    <submittedName>
        <fullName evidence="2">Type VI secretion system protein ImpF</fullName>
    </submittedName>
</protein>
<dbReference type="RefSeq" id="WP_133675157.1">
    <property type="nucleotide sequence ID" value="NZ_SNZF01000012.1"/>
</dbReference>
<dbReference type="InterPro" id="IPR007048">
    <property type="entry name" value="IraD/Gp25-like"/>
</dbReference>
<name>A0A4R6YF50_9HYPH</name>
<proteinExistence type="predicted"/>